<dbReference type="Pfam" id="PF04542">
    <property type="entry name" value="Sigma70_r2"/>
    <property type="match status" value="1"/>
</dbReference>
<dbReference type="PANTHER" id="PTHR43133">
    <property type="entry name" value="RNA POLYMERASE ECF-TYPE SIGMA FACTO"/>
    <property type="match status" value="1"/>
</dbReference>
<keyword evidence="4" id="KW-0238">DNA-binding</keyword>
<evidence type="ECO:0000256" key="3">
    <source>
        <dbReference type="ARBA" id="ARBA00023082"/>
    </source>
</evidence>
<keyword evidence="3" id="KW-0731">Sigma factor</keyword>
<organism evidence="9 10">
    <name type="scientific">Sulfurimicrobium lacus</name>
    <dbReference type="NCBI Taxonomy" id="2715678"/>
    <lineage>
        <taxon>Bacteria</taxon>
        <taxon>Pseudomonadati</taxon>
        <taxon>Pseudomonadota</taxon>
        <taxon>Betaproteobacteria</taxon>
        <taxon>Nitrosomonadales</taxon>
        <taxon>Sulfuricellaceae</taxon>
        <taxon>Sulfurimicrobium</taxon>
    </lineage>
</organism>
<dbReference type="InterPro" id="IPR036388">
    <property type="entry name" value="WH-like_DNA-bd_sf"/>
</dbReference>
<evidence type="ECO:0000313" key="9">
    <source>
        <dbReference type="EMBL" id="BCB27367.1"/>
    </source>
</evidence>
<evidence type="ECO:0000259" key="7">
    <source>
        <dbReference type="Pfam" id="PF04542"/>
    </source>
</evidence>
<keyword evidence="2" id="KW-0805">Transcription regulation</keyword>
<evidence type="ECO:0000256" key="2">
    <source>
        <dbReference type="ARBA" id="ARBA00023015"/>
    </source>
</evidence>
<gene>
    <name evidence="9" type="ORF">SKTS_22530</name>
</gene>
<protein>
    <recommendedName>
        <fullName evidence="6">RNA polymerase sigma factor SigZ</fullName>
    </recommendedName>
</protein>
<dbReference type="CDD" id="cd06171">
    <property type="entry name" value="Sigma70_r4"/>
    <property type="match status" value="1"/>
</dbReference>
<evidence type="ECO:0000256" key="6">
    <source>
        <dbReference type="NCBIfam" id="TIGR02959"/>
    </source>
</evidence>
<feature type="domain" description="RNA polymerase sigma factor 70 region 4 type 2" evidence="8">
    <location>
        <begin position="98"/>
        <end position="149"/>
    </location>
</feature>
<dbReference type="Gene3D" id="1.10.1740.10">
    <property type="match status" value="1"/>
</dbReference>
<dbReference type="GO" id="GO:0016987">
    <property type="term" value="F:sigma factor activity"/>
    <property type="evidence" value="ECO:0007669"/>
    <property type="project" value="UniProtKB-KW"/>
</dbReference>
<dbReference type="EMBL" id="AP022853">
    <property type="protein sequence ID" value="BCB27367.1"/>
    <property type="molecule type" value="Genomic_DNA"/>
</dbReference>
<dbReference type="InterPro" id="IPR013249">
    <property type="entry name" value="RNA_pol_sigma70_r4_t2"/>
</dbReference>
<dbReference type="Pfam" id="PF08281">
    <property type="entry name" value="Sigma70_r4_2"/>
    <property type="match status" value="1"/>
</dbReference>
<dbReference type="SUPFAM" id="SSF88659">
    <property type="entry name" value="Sigma3 and sigma4 domains of RNA polymerase sigma factors"/>
    <property type="match status" value="1"/>
</dbReference>
<keyword evidence="5" id="KW-0804">Transcription</keyword>
<dbReference type="InterPro" id="IPR007627">
    <property type="entry name" value="RNA_pol_sigma70_r2"/>
</dbReference>
<dbReference type="GO" id="GO:0003677">
    <property type="term" value="F:DNA binding"/>
    <property type="evidence" value="ECO:0007669"/>
    <property type="project" value="UniProtKB-KW"/>
</dbReference>
<dbReference type="InterPro" id="IPR039425">
    <property type="entry name" value="RNA_pol_sigma-70-like"/>
</dbReference>
<evidence type="ECO:0000256" key="1">
    <source>
        <dbReference type="ARBA" id="ARBA00010641"/>
    </source>
</evidence>
<feature type="domain" description="RNA polymerase sigma-70 region 2" evidence="7">
    <location>
        <begin position="9"/>
        <end position="72"/>
    </location>
</feature>
<proteinExistence type="inferred from homology"/>
<dbReference type="InterPro" id="IPR014284">
    <property type="entry name" value="RNA_pol_sigma-70_dom"/>
</dbReference>
<dbReference type="GO" id="GO:0006352">
    <property type="term" value="P:DNA-templated transcription initiation"/>
    <property type="evidence" value="ECO:0007669"/>
    <property type="project" value="InterPro"/>
</dbReference>
<dbReference type="NCBIfam" id="TIGR02937">
    <property type="entry name" value="sigma70-ECF"/>
    <property type="match status" value="1"/>
</dbReference>
<dbReference type="Proteomes" id="UP000502260">
    <property type="component" value="Chromosome"/>
</dbReference>
<evidence type="ECO:0000256" key="5">
    <source>
        <dbReference type="ARBA" id="ARBA00023163"/>
    </source>
</evidence>
<dbReference type="InterPro" id="IPR014304">
    <property type="entry name" value="RNA_pol_sigma-Z"/>
</dbReference>
<dbReference type="InterPro" id="IPR013325">
    <property type="entry name" value="RNA_pol_sigma_r2"/>
</dbReference>
<dbReference type="KEGG" id="slac:SKTS_22530"/>
<reference evidence="10" key="1">
    <citation type="submission" date="2020-03" db="EMBL/GenBank/DDBJ databases">
        <title>Complete genome sequence of sulfur-oxidizing bacterium skT11.</title>
        <authorList>
            <person name="Kanda M."/>
            <person name="Kojima H."/>
            <person name="Fukui M."/>
        </authorList>
    </citation>
    <scope>NUCLEOTIDE SEQUENCE [LARGE SCALE GENOMIC DNA]</scope>
    <source>
        <strain evidence="10">skT11</strain>
    </source>
</reference>
<dbReference type="NCBIfam" id="TIGR02959">
    <property type="entry name" value="SigZ"/>
    <property type="match status" value="1"/>
</dbReference>
<evidence type="ECO:0000313" key="10">
    <source>
        <dbReference type="Proteomes" id="UP000502260"/>
    </source>
</evidence>
<dbReference type="SUPFAM" id="SSF88946">
    <property type="entry name" value="Sigma2 domain of RNA polymerase sigma factors"/>
    <property type="match status" value="1"/>
</dbReference>
<keyword evidence="10" id="KW-1185">Reference proteome</keyword>
<dbReference type="InterPro" id="IPR013324">
    <property type="entry name" value="RNA_pol_sigma_r3/r4-like"/>
</dbReference>
<dbReference type="AlphaFoldDB" id="A0A6F8VE46"/>
<name>A0A6F8VE46_9PROT</name>
<sequence>MDSLMTAWHRHEGELRAWVRGRMGNAPDTEDMVQELFLKALRQDKKFCEISNARAWLFEVARNALADRLRLKKEQVELPDDLVSEANELAAVDSLAVCLPRALAELSEEDREVITLCDLEGLNQEDYARIKGISLPGAKSRVQRARKRLREHLTQACQVRFDEAGKVCCFVPRAPQA</sequence>
<accession>A0A6F8VE46</accession>
<dbReference type="Gene3D" id="1.10.10.10">
    <property type="entry name" value="Winged helix-like DNA-binding domain superfamily/Winged helix DNA-binding domain"/>
    <property type="match status" value="1"/>
</dbReference>
<evidence type="ECO:0000259" key="8">
    <source>
        <dbReference type="Pfam" id="PF08281"/>
    </source>
</evidence>
<dbReference type="PANTHER" id="PTHR43133:SF8">
    <property type="entry name" value="RNA POLYMERASE SIGMA FACTOR HI_1459-RELATED"/>
    <property type="match status" value="1"/>
</dbReference>
<comment type="similarity">
    <text evidence="1">Belongs to the sigma-70 factor family. ECF subfamily.</text>
</comment>
<evidence type="ECO:0000256" key="4">
    <source>
        <dbReference type="ARBA" id="ARBA00023125"/>
    </source>
</evidence>